<evidence type="ECO:0000313" key="1">
    <source>
        <dbReference type="EMBL" id="CAD8937790.1"/>
    </source>
</evidence>
<dbReference type="AlphaFoldDB" id="A0A7S1D5W1"/>
<accession>A0A7S1D5W1</accession>
<gene>
    <name evidence="1" type="ORF">CTEN0397_LOCUS8852</name>
</gene>
<organism evidence="1">
    <name type="scientific">Cyclophora tenuis</name>
    <name type="common">Marine diatom</name>
    <dbReference type="NCBI Taxonomy" id="216820"/>
    <lineage>
        <taxon>Eukaryota</taxon>
        <taxon>Sar</taxon>
        <taxon>Stramenopiles</taxon>
        <taxon>Ochrophyta</taxon>
        <taxon>Bacillariophyta</taxon>
        <taxon>Fragilariophyceae</taxon>
        <taxon>Fragilariophycidae</taxon>
        <taxon>Cyclophorales</taxon>
        <taxon>Cyclophoraceae</taxon>
        <taxon>Cyclophora</taxon>
    </lineage>
</organism>
<reference evidence="1" key="1">
    <citation type="submission" date="2021-01" db="EMBL/GenBank/DDBJ databases">
        <authorList>
            <person name="Corre E."/>
            <person name="Pelletier E."/>
            <person name="Niang G."/>
            <person name="Scheremetjew M."/>
            <person name="Finn R."/>
            <person name="Kale V."/>
            <person name="Holt S."/>
            <person name="Cochrane G."/>
            <person name="Meng A."/>
            <person name="Brown T."/>
            <person name="Cohen L."/>
        </authorList>
    </citation>
    <scope>NUCLEOTIDE SEQUENCE</scope>
    <source>
        <strain evidence="1">ECT3854</strain>
    </source>
</reference>
<name>A0A7S1D5W1_CYCTE</name>
<sequence>MEDEDDLTKEKIVSFDAALSSGESPLFEADYAREMQQEAKSLILRLLARQRRDRPGLMEVANDSFFGGTNVFALYQGDAPSLGVGTVAPVADAKWARRQFSSIWAPQPKSYDISMVSANEDQRSPSGSVGRTPIAEGAEGPIFFSFTSSPTAVLQALQEYETK</sequence>
<protein>
    <submittedName>
        <fullName evidence="1">Uncharacterized protein</fullName>
    </submittedName>
</protein>
<proteinExistence type="predicted"/>
<dbReference type="EMBL" id="HBFW01013937">
    <property type="protein sequence ID" value="CAD8937790.1"/>
    <property type="molecule type" value="Transcribed_RNA"/>
</dbReference>